<feature type="domain" description="Importin-7/11-like TPR repeats" evidence="2">
    <location>
        <begin position="7"/>
        <end position="84"/>
    </location>
</feature>
<organism evidence="3 4">
    <name type="scientific">Endocarpon pusillum (strain Z07020 / HMAS-L-300199)</name>
    <name type="common">Lichen-forming fungus</name>
    <dbReference type="NCBI Taxonomy" id="1263415"/>
    <lineage>
        <taxon>Eukaryota</taxon>
        <taxon>Fungi</taxon>
        <taxon>Dikarya</taxon>
        <taxon>Ascomycota</taxon>
        <taxon>Pezizomycotina</taxon>
        <taxon>Eurotiomycetes</taxon>
        <taxon>Chaetothyriomycetidae</taxon>
        <taxon>Verrucariales</taxon>
        <taxon>Verrucariaceae</taxon>
        <taxon>Endocarpon</taxon>
    </lineage>
</organism>
<evidence type="ECO:0000313" key="3">
    <source>
        <dbReference type="EMBL" id="ERF69075.1"/>
    </source>
</evidence>
<evidence type="ECO:0000259" key="2">
    <source>
        <dbReference type="Pfam" id="PF25758"/>
    </source>
</evidence>
<dbReference type="Proteomes" id="UP000019373">
    <property type="component" value="Unassembled WGS sequence"/>
</dbReference>
<dbReference type="RefSeq" id="XP_007805135.1">
    <property type="nucleotide sequence ID" value="XM_007806944.1"/>
</dbReference>
<evidence type="ECO:0000256" key="1">
    <source>
        <dbReference type="SAM" id="MobiDB-lite"/>
    </source>
</evidence>
<protein>
    <recommendedName>
        <fullName evidence="2">Importin-7/11-like TPR repeats domain-containing protein</fullName>
    </recommendedName>
</protein>
<dbReference type="GeneID" id="19236090"/>
<gene>
    <name evidence="3" type="ORF">EPUS_01031</name>
</gene>
<accession>U1HG30</accession>
<dbReference type="HOGENOM" id="CLU_1777423_0_0_1"/>
<name>U1HG30_ENDPU</name>
<dbReference type="AlphaFoldDB" id="U1HG30"/>
<feature type="region of interest" description="Disordered" evidence="1">
    <location>
        <begin position="78"/>
        <end position="146"/>
    </location>
</feature>
<feature type="compositionally biased region" description="Acidic residues" evidence="1">
    <location>
        <begin position="111"/>
        <end position="126"/>
    </location>
</feature>
<dbReference type="InterPro" id="IPR058669">
    <property type="entry name" value="TPR_IPO7/11-like"/>
</dbReference>
<evidence type="ECO:0000313" key="4">
    <source>
        <dbReference type="Proteomes" id="UP000019373"/>
    </source>
</evidence>
<keyword evidence="4" id="KW-1185">Reference proteome</keyword>
<sequence length="146" mass="15560">MRRIYEEEEALDLWSAMMQQTPSSNPAPSEELLSLSSCLLPLLDLGSDSLRLGLDIVESYILISPRTILTPPFLGPLLSSLSDSEGEDVEIPLQQGEGGLDAGEAMRMAEGDGDEDAEPTMEDVFGDEGGGAGGGRRGEDEDMLDA</sequence>
<dbReference type="EMBL" id="KE721469">
    <property type="protein sequence ID" value="ERF69075.1"/>
    <property type="molecule type" value="Genomic_DNA"/>
</dbReference>
<dbReference type="Pfam" id="PF25758">
    <property type="entry name" value="TPR_IPO11"/>
    <property type="match status" value="1"/>
</dbReference>
<reference evidence="4" key="1">
    <citation type="journal article" date="2014" name="BMC Genomics">
        <title>Genome characteristics reveal the impact of lichenization on lichen-forming fungus Endocarpon pusillum Hedwig (Verrucariales, Ascomycota).</title>
        <authorList>
            <person name="Wang Y.-Y."/>
            <person name="Liu B."/>
            <person name="Zhang X.-Y."/>
            <person name="Zhou Q.-M."/>
            <person name="Zhang T."/>
            <person name="Li H."/>
            <person name="Yu Y.-F."/>
            <person name="Zhang X.-L."/>
            <person name="Hao X.-Y."/>
            <person name="Wang M."/>
            <person name="Wang L."/>
            <person name="Wei J.-C."/>
        </authorList>
    </citation>
    <scope>NUCLEOTIDE SEQUENCE [LARGE SCALE GENOMIC DNA]</scope>
    <source>
        <strain evidence="4">Z07020 / HMAS-L-300199</strain>
    </source>
</reference>
<proteinExistence type="predicted"/>